<dbReference type="PANTHER" id="PTHR13906">
    <property type="entry name" value="PORCUPINE"/>
    <property type="match status" value="1"/>
</dbReference>
<feature type="transmembrane region" description="Helical" evidence="3">
    <location>
        <begin position="368"/>
        <end position="386"/>
    </location>
</feature>
<feature type="transmembrane region" description="Helical" evidence="3">
    <location>
        <begin position="33"/>
        <end position="51"/>
    </location>
</feature>
<organism evidence="4 5">
    <name type="scientific">Galleria mellonella</name>
    <name type="common">Greater wax moth</name>
    <dbReference type="NCBI Taxonomy" id="7137"/>
    <lineage>
        <taxon>Eukaryota</taxon>
        <taxon>Metazoa</taxon>
        <taxon>Ecdysozoa</taxon>
        <taxon>Arthropoda</taxon>
        <taxon>Hexapoda</taxon>
        <taxon>Insecta</taxon>
        <taxon>Pterygota</taxon>
        <taxon>Neoptera</taxon>
        <taxon>Endopterygota</taxon>
        <taxon>Lepidoptera</taxon>
        <taxon>Glossata</taxon>
        <taxon>Ditrysia</taxon>
        <taxon>Pyraloidea</taxon>
        <taxon>Pyralidae</taxon>
        <taxon>Galleriinae</taxon>
        <taxon>Galleria</taxon>
    </lineage>
</organism>
<evidence type="ECO:0000313" key="4">
    <source>
        <dbReference type="Proteomes" id="UP001652740"/>
    </source>
</evidence>
<feature type="transmembrane region" description="Helical" evidence="3">
    <location>
        <begin position="6"/>
        <end position="21"/>
    </location>
</feature>
<evidence type="ECO:0000256" key="2">
    <source>
        <dbReference type="ARBA" id="ARBA00010323"/>
    </source>
</evidence>
<evidence type="ECO:0000256" key="1">
    <source>
        <dbReference type="ARBA" id="ARBA00005189"/>
    </source>
</evidence>
<feature type="transmembrane region" description="Helical" evidence="3">
    <location>
        <begin position="246"/>
        <end position="265"/>
    </location>
</feature>
<evidence type="ECO:0000313" key="5">
    <source>
        <dbReference type="RefSeq" id="XP_052753455.1"/>
    </source>
</evidence>
<feature type="transmembrane region" description="Helical" evidence="3">
    <location>
        <begin position="340"/>
        <end position="362"/>
    </location>
</feature>
<accession>A0ABM3MQ15</accession>
<name>A0ABM3MQ15_GALME</name>
<sequence length="395" mass="45860">MFDDIVYFSSLLVCISLGGFYKKIENSEIKRNYGAGLGLLVACLICGHHIYHTIFLVWGNIIIIKCCDKRFVHQISIAYTWTYLLYLHFNLTSTKYVLWIHQTMALRLVGLAFEVNMADRSKMFQRGLSSSKMPIDDSNGLSSEPSILDIVAYSYFFIGLHKGPYYRWKIFNDHFNGPFGTLGDWRIVTEQKLKKACLYTLGYLLFTLKYSPQIYYDDNFYVNYGTDHRFLYNISQLMRHFFQCHIVLMLCTSVATEAGFGVYPAKCQPLPGYGPSVQYSFLKLVSACSFLAWTIWYGPKLQQVILSATLWVYVHLESEYSKLYNPVGSMKLSWDIGFSIMRLFCLIYLTPCFIISDTTIMLKYYNSIFWMYHIVLLSLIVVAVIINKNKEDLRL</sequence>
<feature type="transmembrane region" description="Helical" evidence="3">
    <location>
        <begin position="277"/>
        <end position="297"/>
    </location>
</feature>
<keyword evidence="3" id="KW-0472">Membrane</keyword>
<reference evidence="5" key="1">
    <citation type="submission" date="2025-08" db="UniProtKB">
        <authorList>
            <consortium name="RefSeq"/>
        </authorList>
    </citation>
    <scope>IDENTIFICATION</scope>
    <source>
        <tissue evidence="5">Whole larvae</tissue>
    </source>
</reference>
<keyword evidence="4" id="KW-1185">Reference proteome</keyword>
<dbReference type="RefSeq" id="XP_052753455.1">
    <property type="nucleotide sequence ID" value="XM_052897495.1"/>
</dbReference>
<proteinExistence type="inferred from homology"/>
<gene>
    <name evidence="5" type="primary">LOC128201216</name>
</gene>
<dbReference type="GeneID" id="128201216"/>
<keyword evidence="3" id="KW-1133">Transmembrane helix</keyword>
<dbReference type="Proteomes" id="UP001652740">
    <property type="component" value="Unplaced"/>
</dbReference>
<comment type="pathway">
    <text evidence="1">Lipid metabolism.</text>
</comment>
<comment type="similarity">
    <text evidence="2">Belongs to the membrane-bound acyltransferase family.</text>
</comment>
<dbReference type="InterPro" id="IPR049941">
    <property type="entry name" value="LPLAT_7/PORCN-like"/>
</dbReference>
<dbReference type="PANTHER" id="PTHR13906:SF16">
    <property type="entry name" value="LYSOPHOSPHOLIPID ACYLTRANSFERASE 7"/>
    <property type="match status" value="1"/>
</dbReference>
<keyword evidence="3" id="KW-0812">Transmembrane</keyword>
<protein>
    <submittedName>
        <fullName evidence="5">Lysophospholipid acyltransferase 7-like isoform X1</fullName>
    </submittedName>
</protein>
<evidence type="ECO:0000256" key="3">
    <source>
        <dbReference type="SAM" id="Phobius"/>
    </source>
</evidence>